<accession>A0ABD0JEW7</accession>
<gene>
    <name evidence="1" type="ORF">BaRGS_00035818</name>
</gene>
<feature type="non-terminal residue" evidence="1">
    <location>
        <position position="1"/>
    </location>
</feature>
<proteinExistence type="predicted"/>
<reference evidence="1 2" key="1">
    <citation type="journal article" date="2023" name="Sci. Data">
        <title>Genome assembly of the Korean intertidal mud-creeper Batillaria attramentaria.</title>
        <authorList>
            <person name="Patra A.K."/>
            <person name="Ho P.T."/>
            <person name="Jun S."/>
            <person name="Lee S.J."/>
            <person name="Kim Y."/>
            <person name="Won Y.J."/>
        </authorList>
    </citation>
    <scope>NUCLEOTIDE SEQUENCE [LARGE SCALE GENOMIC DNA]</scope>
    <source>
        <strain evidence="1">Wonlab-2016</strain>
    </source>
</reference>
<evidence type="ECO:0000313" key="1">
    <source>
        <dbReference type="EMBL" id="KAK7471538.1"/>
    </source>
</evidence>
<evidence type="ECO:0000313" key="2">
    <source>
        <dbReference type="Proteomes" id="UP001519460"/>
    </source>
</evidence>
<keyword evidence="2" id="KW-1185">Reference proteome</keyword>
<comment type="caution">
    <text evidence="1">The sequence shown here is derived from an EMBL/GenBank/DDBJ whole genome shotgun (WGS) entry which is preliminary data.</text>
</comment>
<protein>
    <submittedName>
        <fullName evidence="1">Uncharacterized protein</fullName>
    </submittedName>
</protein>
<sequence>EWGIYDDPKTKASMLIHRPTPGAEDFMLNGILQHGKDLMQLRPHYEAPESSHRQKRSADTTHYIAARVQPRMYGLDTIDASPYTYITSFDDMEKQVAEMNLRSRQTQVAEMNLRSRQKRETVENVVETYLSADIFDYNRFLADANNNAAQARSDLTQYYAFLEQVVNNVYDTYNVASSGGQRIRVRIVGLFIADVSPVKLCSLRTADAT</sequence>
<dbReference type="AlphaFoldDB" id="A0ABD0JEW7"/>
<organism evidence="1 2">
    <name type="scientific">Batillaria attramentaria</name>
    <dbReference type="NCBI Taxonomy" id="370345"/>
    <lineage>
        <taxon>Eukaryota</taxon>
        <taxon>Metazoa</taxon>
        <taxon>Spiralia</taxon>
        <taxon>Lophotrochozoa</taxon>
        <taxon>Mollusca</taxon>
        <taxon>Gastropoda</taxon>
        <taxon>Caenogastropoda</taxon>
        <taxon>Sorbeoconcha</taxon>
        <taxon>Cerithioidea</taxon>
        <taxon>Batillariidae</taxon>
        <taxon>Batillaria</taxon>
    </lineage>
</organism>
<name>A0ABD0JEW7_9CAEN</name>
<dbReference type="EMBL" id="JACVVK020000489">
    <property type="protein sequence ID" value="KAK7471538.1"/>
    <property type="molecule type" value="Genomic_DNA"/>
</dbReference>
<dbReference type="Proteomes" id="UP001519460">
    <property type="component" value="Unassembled WGS sequence"/>
</dbReference>